<evidence type="ECO:0000313" key="2">
    <source>
        <dbReference type="Proteomes" id="UP000295662"/>
    </source>
</evidence>
<dbReference type="RefSeq" id="WP_133794253.1">
    <property type="nucleotide sequence ID" value="NZ_SOCA01000002.1"/>
</dbReference>
<sequence>MSQLAISLPDDLQSFVSEAVRSGRFTDEGDFVVNVLYQAMEQAPLNEATLDSQGLQKLEALRNDIRVGLDQLDRGEGISDFDWDAFIQGMHKNPVAAKSD</sequence>
<reference evidence="1 2" key="1">
    <citation type="submission" date="2019-03" db="EMBL/GenBank/DDBJ databases">
        <title>Genomic Encyclopedia of Archaeal and Bacterial Type Strains, Phase II (KMG-II): from individual species to whole genera.</title>
        <authorList>
            <person name="Goeker M."/>
        </authorList>
    </citation>
    <scope>NUCLEOTIDE SEQUENCE [LARGE SCALE GENOMIC DNA]</scope>
    <source>
        <strain evidence="1 2">ATCC 25309</strain>
    </source>
</reference>
<dbReference type="Gene3D" id="6.10.10.120">
    <property type="entry name" value="Antitoxin ParD1-like"/>
    <property type="match status" value="1"/>
</dbReference>
<evidence type="ECO:0008006" key="3">
    <source>
        <dbReference type="Google" id="ProtNLM"/>
    </source>
</evidence>
<protein>
    <recommendedName>
        <fullName evidence="3">Antitoxin ParD1/3/4</fullName>
    </recommendedName>
</protein>
<dbReference type="Proteomes" id="UP000295662">
    <property type="component" value="Unassembled WGS sequence"/>
</dbReference>
<proteinExistence type="predicted"/>
<evidence type="ECO:0000313" key="1">
    <source>
        <dbReference type="EMBL" id="TDU73059.1"/>
    </source>
</evidence>
<dbReference type="EMBL" id="SOCA01000002">
    <property type="protein sequence ID" value="TDU73059.1"/>
    <property type="molecule type" value="Genomic_DNA"/>
</dbReference>
<gene>
    <name evidence="1" type="ORF">EI77_01526</name>
</gene>
<comment type="caution">
    <text evidence="1">The sequence shown here is derived from an EMBL/GenBank/DDBJ whole genome shotgun (WGS) entry which is preliminary data.</text>
</comment>
<name>A0A4R7S5A5_9BACT</name>
<keyword evidence="2" id="KW-1185">Reference proteome</keyword>
<dbReference type="AlphaFoldDB" id="A0A4R7S5A5"/>
<accession>A0A4R7S5A5</accession>
<organism evidence="1 2">
    <name type="scientific">Prosthecobacter fusiformis</name>
    <dbReference type="NCBI Taxonomy" id="48464"/>
    <lineage>
        <taxon>Bacteria</taxon>
        <taxon>Pseudomonadati</taxon>
        <taxon>Verrucomicrobiota</taxon>
        <taxon>Verrucomicrobiia</taxon>
        <taxon>Verrucomicrobiales</taxon>
        <taxon>Verrucomicrobiaceae</taxon>
        <taxon>Prosthecobacter</taxon>
    </lineage>
</organism>
<dbReference type="InterPro" id="IPR038296">
    <property type="entry name" value="ParD_sf"/>
</dbReference>
<dbReference type="OrthoDB" id="284431at2"/>